<evidence type="ECO:0000259" key="1">
    <source>
        <dbReference type="PROSITE" id="PS50943"/>
    </source>
</evidence>
<dbReference type="RefSeq" id="WP_192030321.1">
    <property type="nucleotide sequence ID" value="NZ_JACYTR010000034.1"/>
</dbReference>
<dbReference type="InterPro" id="IPR010982">
    <property type="entry name" value="Lambda_DNA-bd_dom_sf"/>
</dbReference>
<accession>A0AAW3ZNZ4</accession>
<dbReference type="PROSITE" id="PS50943">
    <property type="entry name" value="HTH_CROC1"/>
    <property type="match status" value="1"/>
</dbReference>
<dbReference type="SMART" id="SM00530">
    <property type="entry name" value="HTH_XRE"/>
    <property type="match status" value="1"/>
</dbReference>
<gene>
    <name evidence="2" type="ORF">IFO71_14250</name>
</gene>
<reference evidence="2 3" key="1">
    <citation type="submission" date="2020-09" db="EMBL/GenBank/DDBJ databases">
        <title>Pseudoxanthomonas sp. CAU 1598 isolated from sand of Yaerae Beach.</title>
        <authorList>
            <person name="Kim W."/>
        </authorList>
    </citation>
    <scope>NUCLEOTIDE SEQUENCE [LARGE SCALE GENOMIC DNA]</scope>
    <source>
        <strain evidence="2 3">CAU 1598</strain>
    </source>
</reference>
<sequence length="84" mass="9082">MDRSAVIASPAQLATVLRDRRDTCKLTQKQVAALVGLLPKTISAMESDPGRSSVTSLFKLLSALDIELVLQPKPKTSATSKTEW</sequence>
<dbReference type="AlphaFoldDB" id="A0AAW3ZNZ4"/>
<dbReference type="Proteomes" id="UP000613768">
    <property type="component" value="Unassembled WGS sequence"/>
</dbReference>
<evidence type="ECO:0000313" key="2">
    <source>
        <dbReference type="EMBL" id="MBD8526899.1"/>
    </source>
</evidence>
<dbReference type="Pfam" id="PF01381">
    <property type="entry name" value="HTH_3"/>
    <property type="match status" value="1"/>
</dbReference>
<dbReference type="CDD" id="cd00093">
    <property type="entry name" value="HTH_XRE"/>
    <property type="match status" value="1"/>
</dbReference>
<dbReference type="EMBL" id="JACYTR010000034">
    <property type="protein sequence ID" value="MBD8526899.1"/>
    <property type="molecule type" value="Genomic_DNA"/>
</dbReference>
<feature type="domain" description="HTH cro/C1-type" evidence="1">
    <location>
        <begin position="17"/>
        <end position="71"/>
    </location>
</feature>
<dbReference type="InterPro" id="IPR001387">
    <property type="entry name" value="Cro/C1-type_HTH"/>
</dbReference>
<comment type="caution">
    <text evidence="2">The sequence shown here is derived from an EMBL/GenBank/DDBJ whole genome shotgun (WGS) entry which is preliminary data.</text>
</comment>
<organism evidence="2 3">
    <name type="scientific">Pseudomarimonas arenosa</name>
    <dbReference type="NCBI Taxonomy" id="2774145"/>
    <lineage>
        <taxon>Bacteria</taxon>
        <taxon>Pseudomonadati</taxon>
        <taxon>Pseudomonadota</taxon>
        <taxon>Gammaproteobacteria</taxon>
        <taxon>Lysobacterales</taxon>
        <taxon>Lysobacteraceae</taxon>
        <taxon>Pseudomarimonas</taxon>
    </lineage>
</organism>
<name>A0AAW3ZNZ4_9GAMM</name>
<dbReference type="GO" id="GO:0003677">
    <property type="term" value="F:DNA binding"/>
    <property type="evidence" value="ECO:0007669"/>
    <property type="project" value="InterPro"/>
</dbReference>
<proteinExistence type="predicted"/>
<dbReference type="Gene3D" id="1.10.260.40">
    <property type="entry name" value="lambda repressor-like DNA-binding domains"/>
    <property type="match status" value="1"/>
</dbReference>
<dbReference type="SUPFAM" id="SSF47413">
    <property type="entry name" value="lambda repressor-like DNA-binding domains"/>
    <property type="match status" value="1"/>
</dbReference>
<evidence type="ECO:0000313" key="3">
    <source>
        <dbReference type="Proteomes" id="UP000613768"/>
    </source>
</evidence>
<keyword evidence="3" id="KW-1185">Reference proteome</keyword>
<protein>
    <submittedName>
        <fullName evidence="2">Helix-turn-helix domain-containing protein</fullName>
    </submittedName>
</protein>